<dbReference type="CDD" id="cd06583">
    <property type="entry name" value="PGRP"/>
    <property type="match status" value="1"/>
</dbReference>
<dbReference type="InterPro" id="IPR006619">
    <property type="entry name" value="PGRP_domain_met/bac"/>
</dbReference>
<dbReference type="GO" id="GO:0008270">
    <property type="term" value="F:zinc ion binding"/>
    <property type="evidence" value="ECO:0007669"/>
    <property type="project" value="InterPro"/>
</dbReference>
<proteinExistence type="inferred from homology"/>
<dbReference type="InterPro" id="IPR036505">
    <property type="entry name" value="Amidase/PGRP_sf"/>
</dbReference>
<sequence length="384" mass="39767">MRKELSLNRRAVLRAVGVAAGVAAVPALGAVAPAAAASGVRTARVPRTRAKSVTGAAARAVRADFPIEYVGVTWNGPKRGAGIRLIQQDGSRGAWTVLQPVCGAGADRDAGDSAESVSVLVPAGGAAGYELQLPAGATGVRSTAMDTVNGPSKEVAAASTVGQFAGVEYITRAGWGADESLRFKADGTENSPQTYYPAQTLTVHHTAGANGDPDPAATIRAYYYLHAIVNDWGDIGYHFLIDESGRIYEGRYSGTDGIPAHDASGKMVTAFHTSGYNSGNLGIALLGTFTDQSPTAAARRSLTQLLAGLSAYHNLNPQAAVTFVNPVNGVTKDVQMISGHRDWLATECPGTTLYTDLPALRADVAANLPQSAAARSVPVRRSPA</sequence>
<feature type="chain" id="PRO_5039424450" description="N-acetylmuramoyl-L-alanine amidase" evidence="2">
    <location>
        <begin position="30"/>
        <end position="384"/>
    </location>
</feature>
<evidence type="ECO:0008006" key="7">
    <source>
        <dbReference type="Google" id="ProtNLM"/>
    </source>
</evidence>
<reference evidence="5" key="2">
    <citation type="submission" date="2020-09" db="EMBL/GenBank/DDBJ databases">
        <authorList>
            <person name="Sun Q."/>
            <person name="Ohkuma M."/>
        </authorList>
    </citation>
    <scope>NUCLEOTIDE SEQUENCE</scope>
    <source>
        <strain evidence="5">JCM 3302</strain>
    </source>
</reference>
<dbReference type="GO" id="GO:0008745">
    <property type="term" value="F:N-acetylmuramoyl-L-alanine amidase activity"/>
    <property type="evidence" value="ECO:0007669"/>
    <property type="project" value="InterPro"/>
</dbReference>
<dbReference type="InterPro" id="IPR006311">
    <property type="entry name" value="TAT_signal"/>
</dbReference>
<name>A0A919AKC5_9ACTN</name>
<dbReference type="SUPFAM" id="SSF55846">
    <property type="entry name" value="N-acetylmuramoyl-L-alanine amidase-like"/>
    <property type="match status" value="1"/>
</dbReference>
<keyword evidence="6" id="KW-1185">Reference proteome</keyword>
<keyword evidence="2" id="KW-0732">Signal</keyword>
<dbReference type="SMART" id="SM00701">
    <property type="entry name" value="PGRP"/>
    <property type="match status" value="1"/>
</dbReference>
<dbReference type="Gene3D" id="3.40.80.10">
    <property type="entry name" value="Peptidoglycan recognition protein-like"/>
    <property type="match status" value="1"/>
</dbReference>
<feature type="domain" description="Peptidoglycan recognition protein family" evidence="4">
    <location>
        <begin position="167"/>
        <end position="328"/>
    </location>
</feature>
<feature type="domain" description="N-acetylmuramoyl-L-alanine amidase" evidence="3">
    <location>
        <begin position="187"/>
        <end position="350"/>
    </location>
</feature>
<dbReference type="EMBL" id="BNBC01000062">
    <property type="protein sequence ID" value="GHF12126.1"/>
    <property type="molecule type" value="Genomic_DNA"/>
</dbReference>
<dbReference type="PROSITE" id="PS51318">
    <property type="entry name" value="TAT"/>
    <property type="match status" value="1"/>
</dbReference>
<dbReference type="Pfam" id="PF01510">
    <property type="entry name" value="Amidase_2"/>
    <property type="match status" value="1"/>
</dbReference>
<dbReference type="Proteomes" id="UP000641386">
    <property type="component" value="Unassembled WGS sequence"/>
</dbReference>
<evidence type="ECO:0000313" key="6">
    <source>
        <dbReference type="Proteomes" id="UP000641386"/>
    </source>
</evidence>
<dbReference type="PANTHER" id="PTHR11022">
    <property type="entry name" value="PEPTIDOGLYCAN RECOGNITION PROTEIN"/>
    <property type="match status" value="1"/>
</dbReference>
<dbReference type="InterPro" id="IPR002502">
    <property type="entry name" value="Amidase_domain"/>
</dbReference>
<comment type="similarity">
    <text evidence="1">Belongs to the N-acetylmuramoyl-L-alanine amidase 2 family.</text>
</comment>
<gene>
    <name evidence="5" type="ORF">GCM10014715_79750</name>
</gene>
<dbReference type="AlphaFoldDB" id="A0A919AKC5"/>
<comment type="caution">
    <text evidence="5">The sequence shown here is derived from an EMBL/GenBank/DDBJ whole genome shotgun (WGS) entry which is preliminary data.</text>
</comment>
<evidence type="ECO:0000313" key="5">
    <source>
        <dbReference type="EMBL" id="GHF12126.1"/>
    </source>
</evidence>
<evidence type="ECO:0000259" key="3">
    <source>
        <dbReference type="SMART" id="SM00644"/>
    </source>
</evidence>
<reference evidence="5" key="1">
    <citation type="journal article" date="2014" name="Int. J. Syst. Evol. Microbiol.">
        <title>Complete genome sequence of Corynebacterium casei LMG S-19264T (=DSM 44701T), isolated from a smear-ripened cheese.</title>
        <authorList>
            <consortium name="US DOE Joint Genome Institute (JGI-PGF)"/>
            <person name="Walter F."/>
            <person name="Albersmeier A."/>
            <person name="Kalinowski J."/>
            <person name="Ruckert C."/>
        </authorList>
    </citation>
    <scope>NUCLEOTIDE SEQUENCE</scope>
    <source>
        <strain evidence="5">JCM 3302</strain>
    </source>
</reference>
<accession>A0A919AKC5</accession>
<protein>
    <recommendedName>
        <fullName evidence="7">N-acetylmuramoyl-L-alanine amidase</fullName>
    </recommendedName>
</protein>
<dbReference type="InterPro" id="IPR015510">
    <property type="entry name" value="PGRP"/>
</dbReference>
<dbReference type="PANTHER" id="PTHR11022:SF41">
    <property type="entry name" value="PEPTIDOGLYCAN-RECOGNITION PROTEIN LC-RELATED"/>
    <property type="match status" value="1"/>
</dbReference>
<evidence type="ECO:0000259" key="4">
    <source>
        <dbReference type="SMART" id="SM00701"/>
    </source>
</evidence>
<feature type="signal peptide" evidence="2">
    <location>
        <begin position="1"/>
        <end position="29"/>
    </location>
</feature>
<evidence type="ECO:0000256" key="2">
    <source>
        <dbReference type="SAM" id="SignalP"/>
    </source>
</evidence>
<organism evidence="5 6">
    <name type="scientific">Streptomyces spiralis</name>
    <dbReference type="NCBI Taxonomy" id="66376"/>
    <lineage>
        <taxon>Bacteria</taxon>
        <taxon>Bacillati</taxon>
        <taxon>Actinomycetota</taxon>
        <taxon>Actinomycetes</taxon>
        <taxon>Kitasatosporales</taxon>
        <taxon>Streptomycetaceae</taxon>
        <taxon>Streptomyces</taxon>
    </lineage>
</organism>
<dbReference type="GO" id="GO:0009253">
    <property type="term" value="P:peptidoglycan catabolic process"/>
    <property type="evidence" value="ECO:0007669"/>
    <property type="project" value="InterPro"/>
</dbReference>
<dbReference type="SMART" id="SM00644">
    <property type="entry name" value="Ami_2"/>
    <property type="match status" value="1"/>
</dbReference>
<evidence type="ECO:0000256" key="1">
    <source>
        <dbReference type="ARBA" id="ARBA00007553"/>
    </source>
</evidence>